<dbReference type="SUPFAM" id="SSF48452">
    <property type="entry name" value="TPR-like"/>
    <property type="match status" value="1"/>
</dbReference>
<dbReference type="PANTHER" id="PTHR28581">
    <property type="entry name" value="CONSORTIN"/>
    <property type="match status" value="1"/>
</dbReference>
<gene>
    <name evidence="3" type="ORF">DNTS_027638</name>
</gene>
<proteinExistence type="predicted"/>
<keyword evidence="4" id="KW-1185">Reference proteome</keyword>
<evidence type="ECO:0000256" key="1">
    <source>
        <dbReference type="SAM" id="Phobius"/>
    </source>
</evidence>
<dbReference type="Pfam" id="PF22883">
    <property type="entry name" value="Consortin_N"/>
    <property type="match status" value="1"/>
</dbReference>
<evidence type="ECO:0000259" key="2">
    <source>
        <dbReference type="Pfam" id="PF22883"/>
    </source>
</evidence>
<dbReference type="InterPro" id="IPR042318">
    <property type="entry name" value="Consortin"/>
</dbReference>
<dbReference type="InterPro" id="IPR028114">
    <property type="entry name" value="DUF4658"/>
</dbReference>
<dbReference type="GO" id="GO:0030133">
    <property type="term" value="C:transport vesicle"/>
    <property type="evidence" value="ECO:0007669"/>
    <property type="project" value="TreeGrafter"/>
</dbReference>
<name>A0A553MX70_9TELE</name>
<dbReference type="GO" id="GO:0042998">
    <property type="term" value="P:positive regulation of Golgi to plasma membrane protein transport"/>
    <property type="evidence" value="ECO:0007669"/>
    <property type="project" value="TreeGrafter"/>
</dbReference>
<dbReference type="Pfam" id="PF13424">
    <property type="entry name" value="TPR_12"/>
    <property type="match status" value="1"/>
</dbReference>
<evidence type="ECO:0000313" key="3">
    <source>
        <dbReference type="EMBL" id="TRY57796.1"/>
    </source>
</evidence>
<dbReference type="Pfam" id="PF15555">
    <property type="entry name" value="DUF4658"/>
    <property type="match status" value="1"/>
</dbReference>
<dbReference type="AlphaFoldDB" id="A0A553MX70"/>
<dbReference type="OrthoDB" id="9946233at2759"/>
<dbReference type="InterPro" id="IPR054132">
    <property type="entry name" value="Consortin_N"/>
</dbReference>
<dbReference type="GO" id="GO:0071253">
    <property type="term" value="F:connexin binding"/>
    <property type="evidence" value="ECO:0007669"/>
    <property type="project" value="InterPro"/>
</dbReference>
<dbReference type="PANTHER" id="PTHR28581:SF2">
    <property type="entry name" value="NUTRITIONALLY-REGULATED ADIPOSE AND CARDIAC ENRICHED PROTEIN HOMOLOG ISOFORM X1"/>
    <property type="match status" value="1"/>
</dbReference>
<accession>A0A553MX70</accession>
<feature type="transmembrane region" description="Helical" evidence="1">
    <location>
        <begin position="422"/>
        <end position="442"/>
    </location>
</feature>
<dbReference type="STRING" id="623744.A0A553MX70"/>
<dbReference type="GO" id="GO:0005802">
    <property type="term" value="C:trans-Golgi network"/>
    <property type="evidence" value="ECO:0007669"/>
    <property type="project" value="InterPro"/>
</dbReference>
<dbReference type="GO" id="GO:0005886">
    <property type="term" value="C:plasma membrane"/>
    <property type="evidence" value="ECO:0007669"/>
    <property type="project" value="TreeGrafter"/>
</dbReference>
<dbReference type="Proteomes" id="UP000316079">
    <property type="component" value="Unassembled WGS sequence"/>
</dbReference>
<comment type="caution">
    <text evidence="3">The sequence shown here is derived from an EMBL/GenBank/DDBJ whole genome shotgun (WGS) entry which is preliminary data.</text>
</comment>
<keyword evidence="1" id="KW-0472">Membrane</keyword>
<dbReference type="Gene3D" id="1.25.40.10">
    <property type="entry name" value="Tetratricopeptide repeat domain"/>
    <property type="match status" value="2"/>
</dbReference>
<evidence type="ECO:0000313" key="4">
    <source>
        <dbReference type="Proteomes" id="UP000316079"/>
    </source>
</evidence>
<sequence length="479" mass="54474">MALSSVTQTTNPLESRPACDAAWAALIWTSLRSSSFLLHKSLFSYVQLPHAFDTCLGFLPCFPSAFLYPCLGRCYLPRERVQRVSPAGYPSHRMLNWSREGLFELGRQLQQSGDSQAALHCFLSCLQGLTHVQSFNSLPNCLHQIAELYIDEKNYGKALQFIQAEKMFYEVALIELTSLQASTGNTELQHSQRTQKRRKIYEQAVHYLIKELLSSMESLFKSGSQDVDTSGSLGCLSQEELSEQASQAQDLERLAQLCIMSKRPHLALEYSGKATKIHQRAFGNNHPITARSLELLATVYAEIGKTEYSNSLGDCVSTLSKRFSAPESFSDALSSISHSHKDRHSEIRHRKEPYTVQDTLKSKVISEKLPISILKRSSVSSVETKRRSERRVRFREPEITVHDIPYYDCFGVYDSPQSRLQLALLSCLFLMLSALALALYCTDRRRHHRTCEELQTALAVYLLQLKQIVWACWIWLTMQ</sequence>
<organism evidence="3 4">
    <name type="scientific">Danionella cerebrum</name>
    <dbReference type="NCBI Taxonomy" id="2873325"/>
    <lineage>
        <taxon>Eukaryota</taxon>
        <taxon>Metazoa</taxon>
        <taxon>Chordata</taxon>
        <taxon>Craniata</taxon>
        <taxon>Vertebrata</taxon>
        <taxon>Euteleostomi</taxon>
        <taxon>Actinopterygii</taxon>
        <taxon>Neopterygii</taxon>
        <taxon>Teleostei</taxon>
        <taxon>Ostariophysi</taxon>
        <taxon>Cypriniformes</taxon>
        <taxon>Danionidae</taxon>
        <taxon>Danioninae</taxon>
        <taxon>Danionella</taxon>
    </lineage>
</organism>
<dbReference type="EMBL" id="SRMA01027224">
    <property type="protein sequence ID" value="TRY57796.1"/>
    <property type="molecule type" value="Genomic_DNA"/>
</dbReference>
<dbReference type="InterPro" id="IPR011990">
    <property type="entry name" value="TPR-like_helical_dom_sf"/>
</dbReference>
<reference evidence="3 4" key="1">
    <citation type="journal article" date="2019" name="Sci. Data">
        <title>Hybrid genome assembly and annotation of Danionella translucida.</title>
        <authorList>
            <person name="Kadobianskyi M."/>
            <person name="Schulze L."/>
            <person name="Schuelke M."/>
            <person name="Judkewitz B."/>
        </authorList>
    </citation>
    <scope>NUCLEOTIDE SEQUENCE [LARGE SCALE GENOMIC DNA]</scope>
    <source>
        <strain evidence="3 4">Bolton</strain>
    </source>
</reference>
<feature type="domain" description="Consortin N-terminal" evidence="2">
    <location>
        <begin position="135"/>
        <end position="182"/>
    </location>
</feature>
<keyword evidence="1" id="KW-0812">Transmembrane</keyword>
<keyword evidence="1" id="KW-1133">Transmembrane helix</keyword>
<protein>
    <recommendedName>
        <fullName evidence="2">Consortin N-terminal domain-containing protein</fullName>
    </recommendedName>
</protein>